<dbReference type="EMBL" id="LT962688">
    <property type="protein sequence ID" value="SOR29088.1"/>
    <property type="molecule type" value="Genomic_DNA"/>
</dbReference>
<sequence>MREADAMPSYRAPVEDTLFLLNDVLAIHRYDNLPGFADASADLAQAVLSEGGRLAGGSVRAAEPARRPGGLHPPGGWQRRDAEGLQGGLRRLRRRRLDGPVDPRGVRRPGPAARAQHGDAGIRLRRQPRPQHVSWPDAGGDRRAARPRLARAEGDLPAQDG</sequence>
<name>A0A2N9AP19_METEX</name>
<feature type="compositionally biased region" description="Basic and acidic residues" evidence="1">
    <location>
        <begin position="139"/>
        <end position="154"/>
    </location>
</feature>
<feature type="region of interest" description="Disordered" evidence="1">
    <location>
        <begin position="55"/>
        <end position="161"/>
    </location>
</feature>
<evidence type="ECO:0000256" key="1">
    <source>
        <dbReference type="SAM" id="MobiDB-lite"/>
    </source>
</evidence>
<feature type="compositionally biased region" description="Low complexity" evidence="1">
    <location>
        <begin position="106"/>
        <end position="115"/>
    </location>
</feature>
<proteinExistence type="predicted"/>
<dbReference type="Proteomes" id="UP000233769">
    <property type="component" value="Chromosome tk0001"/>
</dbReference>
<protein>
    <submittedName>
        <fullName evidence="2">Uncharacterized protein</fullName>
    </submittedName>
</protein>
<accession>A0A2N9AP19</accession>
<evidence type="ECO:0000313" key="2">
    <source>
        <dbReference type="EMBL" id="SOR29088.1"/>
    </source>
</evidence>
<evidence type="ECO:0000313" key="3">
    <source>
        <dbReference type="Proteomes" id="UP000233769"/>
    </source>
</evidence>
<organism evidence="2 3">
    <name type="scientific">Methylorubrum extorquens</name>
    <name type="common">Methylobacterium dichloromethanicum</name>
    <name type="synonym">Methylobacterium extorquens</name>
    <dbReference type="NCBI Taxonomy" id="408"/>
    <lineage>
        <taxon>Bacteria</taxon>
        <taxon>Pseudomonadati</taxon>
        <taxon>Pseudomonadota</taxon>
        <taxon>Alphaproteobacteria</taxon>
        <taxon>Hyphomicrobiales</taxon>
        <taxon>Methylobacteriaceae</taxon>
        <taxon>Methylorubrum</taxon>
    </lineage>
</organism>
<gene>
    <name evidence="2" type="ORF">TK0001_2486</name>
</gene>
<reference evidence="3" key="1">
    <citation type="submission" date="2017-10" db="EMBL/GenBank/DDBJ databases">
        <authorList>
            <person name="Regsiter A."/>
            <person name="William W."/>
        </authorList>
    </citation>
    <scope>NUCLEOTIDE SEQUENCE [LARGE SCALE GENOMIC DNA]</scope>
</reference>
<dbReference type="AlphaFoldDB" id="A0A2N9AP19"/>